<accession>A0ABR6CJP2</accession>
<dbReference type="RefSeq" id="WP_028393237.1">
    <property type="nucleotide sequence ID" value="NZ_JACJHX010000001.1"/>
</dbReference>
<evidence type="ECO:0000313" key="2">
    <source>
        <dbReference type="Proteomes" id="UP000626697"/>
    </source>
</evidence>
<gene>
    <name evidence="1" type="ORF">HNP81_000573</name>
</gene>
<evidence type="ECO:0000313" key="1">
    <source>
        <dbReference type="EMBL" id="MBA9025291.1"/>
    </source>
</evidence>
<name>A0ABR6CJP2_9BACI</name>
<evidence type="ECO:0008006" key="3">
    <source>
        <dbReference type="Google" id="ProtNLM"/>
    </source>
</evidence>
<reference evidence="1 2" key="1">
    <citation type="submission" date="2020-08" db="EMBL/GenBank/DDBJ databases">
        <title>Genomic Encyclopedia of Type Strains, Phase IV (KMG-IV): sequencing the most valuable type-strain genomes for metagenomic binning, comparative biology and taxonomic classification.</title>
        <authorList>
            <person name="Goeker M."/>
        </authorList>
    </citation>
    <scope>NUCLEOTIDE SEQUENCE [LARGE SCALE GENOMIC DNA]</scope>
    <source>
        <strain evidence="1 2">DSM 105481</strain>
    </source>
</reference>
<dbReference type="Proteomes" id="UP000626697">
    <property type="component" value="Unassembled WGS sequence"/>
</dbReference>
<dbReference type="Pfam" id="PF14398">
    <property type="entry name" value="ATPgrasp_YheCD"/>
    <property type="match status" value="1"/>
</dbReference>
<organism evidence="1 2">
    <name type="scientific">Peribacillus huizhouensis</name>
    <dbReference type="NCBI Taxonomy" id="1501239"/>
    <lineage>
        <taxon>Bacteria</taxon>
        <taxon>Bacillati</taxon>
        <taxon>Bacillota</taxon>
        <taxon>Bacilli</taxon>
        <taxon>Bacillales</taxon>
        <taxon>Bacillaceae</taxon>
        <taxon>Peribacillus</taxon>
    </lineage>
</organism>
<proteinExistence type="predicted"/>
<protein>
    <recommendedName>
        <fullName evidence="3">Glutathione synthetase</fullName>
    </recommendedName>
</protein>
<dbReference type="SUPFAM" id="SSF56059">
    <property type="entry name" value="Glutathione synthetase ATP-binding domain-like"/>
    <property type="match status" value="1"/>
</dbReference>
<sequence length="458" mass="52759">MKKIYPFEITDMVGDVFYYPSELEGIVNFTDKESVCFGHRSHQADIRSNPSIRQTFALSRSLAEALYFPETETSLHVFPYQNSIHIGPLVGIFSAGFGPFLTKPLGERSSFFSKLLSLNKTTGCVPFIFGENHINWEQETIRGYVYQDDQWDICEFPFPNVIYDRLPNRKTENKAGPKEVKRKFQTDFSIPWYNPGFFNKWDVYERLIDDERATPYLPVTYPFQSFSIVETLLSEHRQVYIKPIHGSLGLGIHQVLYDKHDDMYYCRYRDHENENRLKRFSTLESMLKHVFKNKRIDHLIVQQGISLIRNNRRPIDFRVHTNKDLDGDWQVTAIAAKIAGEGSLTTHVKNGGTIMTLDELFGDDDTVFEVHQQLSKAALILSEAIEEHIDGIVAEIGFDLGLDKQGQVWMFEANSKPGRSIFSHPKLQDFELLTRKLALDYAVYLTEQSLASTGGLQK</sequence>
<dbReference type="EMBL" id="JACJHX010000001">
    <property type="protein sequence ID" value="MBA9025291.1"/>
    <property type="molecule type" value="Genomic_DNA"/>
</dbReference>
<dbReference type="InterPro" id="IPR026838">
    <property type="entry name" value="YheC/D"/>
</dbReference>
<keyword evidence="2" id="KW-1185">Reference proteome</keyword>
<comment type="caution">
    <text evidence="1">The sequence shown here is derived from an EMBL/GenBank/DDBJ whole genome shotgun (WGS) entry which is preliminary data.</text>
</comment>